<sequence>SLFNSKPKLLLNNENKNNNILLRKLNRLHNLNNRKTISTPKLVPFPVKKRQQNGQRIVNIKMIKNKGIRRKINIPLKNNYTKEIIPSKNNLLNWADIDEFFNDFNDNSNKQKINLINEEINWPKKGFNRRELGIKKLKKDGEINIRNKLEELEELNKEKIKEDLITSIGGGGSFAIETIDDNNNIKQQKNKVNLIQIPLENIENSPNIIPLINPLIKKVSNRKEGWVHINGNKENNNNIIIIDKLNGLIECCQQQSFGCKPLCTRNVSKEQIKQAMSTGLCPPLSLTNVIQCFPRFYNITSVGQCCSSSIELNNNNNIPSNISQRKIPSQCLSLCSSNFHLTLSHLVCIEYVEHILGCYRQLLIKENELINNNELKESSLINIQNFQH</sequence>
<reference evidence="1" key="1">
    <citation type="journal article" date="2020" name="Ecol. Evol.">
        <title>Genome structure and content of the rice root-knot nematode (Meloidogyne graminicola).</title>
        <authorList>
            <person name="Phan N.T."/>
            <person name="Danchin E.G.J."/>
            <person name="Klopp C."/>
            <person name="Perfus-Barbeoch L."/>
            <person name="Kozlowski D.K."/>
            <person name="Koutsovoulos G.D."/>
            <person name="Lopez-Roques C."/>
            <person name="Bouchez O."/>
            <person name="Zahm M."/>
            <person name="Besnard G."/>
            <person name="Bellafiore S."/>
        </authorList>
    </citation>
    <scope>NUCLEOTIDE SEQUENCE</scope>
    <source>
        <strain evidence="1">VN-18</strain>
    </source>
</reference>
<evidence type="ECO:0000313" key="2">
    <source>
        <dbReference type="Proteomes" id="UP000605970"/>
    </source>
</evidence>
<evidence type="ECO:0000313" key="1">
    <source>
        <dbReference type="EMBL" id="KAF7624726.1"/>
    </source>
</evidence>
<dbReference type="AlphaFoldDB" id="A0A8S9Z8N8"/>
<name>A0A8S9Z8N8_9BILA</name>
<organism evidence="1 2">
    <name type="scientific">Meloidogyne graminicola</name>
    <dbReference type="NCBI Taxonomy" id="189291"/>
    <lineage>
        <taxon>Eukaryota</taxon>
        <taxon>Metazoa</taxon>
        <taxon>Ecdysozoa</taxon>
        <taxon>Nematoda</taxon>
        <taxon>Chromadorea</taxon>
        <taxon>Rhabditida</taxon>
        <taxon>Tylenchina</taxon>
        <taxon>Tylenchomorpha</taxon>
        <taxon>Tylenchoidea</taxon>
        <taxon>Meloidogynidae</taxon>
        <taxon>Meloidogyninae</taxon>
        <taxon>Meloidogyne</taxon>
    </lineage>
</organism>
<dbReference type="OrthoDB" id="5809328at2759"/>
<dbReference type="EMBL" id="JABEBT010000207">
    <property type="protein sequence ID" value="KAF7624726.1"/>
    <property type="molecule type" value="Genomic_DNA"/>
</dbReference>
<gene>
    <name evidence="1" type="ORF">Mgra_00010011</name>
</gene>
<evidence type="ECO:0008006" key="3">
    <source>
        <dbReference type="Google" id="ProtNLM"/>
    </source>
</evidence>
<protein>
    <recommendedName>
        <fullName evidence="3">DB domain-containing protein</fullName>
    </recommendedName>
</protein>
<comment type="caution">
    <text evidence="1">The sequence shown here is derived from an EMBL/GenBank/DDBJ whole genome shotgun (WGS) entry which is preliminary data.</text>
</comment>
<proteinExistence type="predicted"/>
<keyword evidence="2" id="KW-1185">Reference proteome</keyword>
<dbReference type="Proteomes" id="UP000605970">
    <property type="component" value="Unassembled WGS sequence"/>
</dbReference>
<accession>A0A8S9Z8N8</accession>
<feature type="non-terminal residue" evidence="1">
    <location>
        <position position="1"/>
    </location>
</feature>